<evidence type="ECO:0000256" key="1">
    <source>
        <dbReference type="SAM" id="MobiDB-lite"/>
    </source>
</evidence>
<name>A0ABQ6YE67_9NOCA</name>
<keyword evidence="3" id="KW-1185">Reference proteome</keyword>
<evidence type="ECO:0000313" key="2">
    <source>
        <dbReference type="EMBL" id="KAF0835699.1"/>
    </source>
</evidence>
<feature type="non-terminal residue" evidence="2">
    <location>
        <position position="227"/>
    </location>
</feature>
<reference evidence="2 3" key="1">
    <citation type="submission" date="2019-07" db="EMBL/GenBank/DDBJ databases">
        <title>Genomic Encyclopedia of Type Strains, Phase IV (KMG-IV): sequencing the most valuable type-strain genomes for metagenomic binning, comparative biology and taxonomic classification.</title>
        <authorList>
            <person name="Goeker M."/>
        </authorList>
    </citation>
    <scope>NUCLEOTIDE SEQUENCE [LARGE SCALE GENOMIC DNA]</scope>
    <source>
        <strain evidence="2 3">DSM 44831</strain>
    </source>
</reference>
<dbReference type="EMBL" id="VMSD01000019">
    <property type="protein sequence ID" value="KAF0835699.1"/>
    <property type="molecule type" value="Genomic_DNA"/>
</dbReference>
<evidence type="ECO:0000313" key="3">
    <source>
        <dbReference type="Proteomes" id="UP000798951"/>
    </source>
</evidence>
<proteinExistence type="predicted"/>
<comment type="caution">
    <text evidence="2">The sequence shown here is derived from an EMBL/GenBank/DDBJ whole genome shotgun (WGS) entry which is preliminary data.</text>
</comment>
<feature type="region of interest" description="Disordered" evidence="1">
    <location>
        <begin position="196"/>
        <end position="227"/>
    </location>
</feature>
<sequence>MMNDQLSLPLTPTSMVWHYVYWPRPLPEAAAIGLLRHWSAQHHRSKLVLEARADVRGVRYLVGTQRRSALAVQRAIEQLVPGSLVTAADSGSRVPVTTVRRLKLTSTDWPLEAADRITAERSILSALSAVAEDEELVIQMELGRGHHPTVPEAEQSRGNQSVLSKVLLGIQAEDRPGAKQANIRKLSQHGFATTLGAAAGVGDNRDGWPKGQPERMSQCPSRIRKSS</sequence>
<dbReference type="Proteomes" id="UP000798951">
    <property type="component" value="Unassembled WGS sequence"/>
</dbReference>
<gene>
    <name evidence="2" type="ORF">FNL39_1191</name>
</gene>
<protein>
    <submittedName>
        <fullName evidence="2">Uncharacterized protein</fullName>
    </submittedName>
</protein>
<accession>A0ABQ6YE67</accession>
<organism evidence="2 3">
    <name type="scientific">Nocardia caishijiensis</name>
    <dbReference type="NCBI Taxonomy" id="184756"/>
    <lineage>
        <taxon>Bacteria</taxon>
        <taxon>Bacillati</taxon>
        <taxon>Actinomycetota</taxon>
        <taxon>Actinomycetes</taxon>
        <taxon>Mycobacteriales</taxon>
        <taxon>Nocardiaceae</taxon>
        <taxon>Nocardia</taxon>
    </lineage>
</organism>